<comment type="similarity">
    <text evidence="2">Belongs to the VirD4/TraG family.</text>
</comment>
<comment type="caution">
    <text evidence="8">The sequence shown here is derived from an EMBL/GenBank/DDBJ whole genome shotgun (WGS) entry which is preliminary data.</text>
</comment>
<dbReference type="CDD" id="cd01127">
    <property type="entry name" value="TrwB_TraG_TraD_VirD4"/>
    <property type="match status" value="1"/>
</dbReference>
<gene>
    <name evidence="8" type="ORF">AB835_01585</name>
</gene>
<name>A0A1D2QT91_9GAMM</name>
<evidence type="ECO:0008006" key="10">
    <source>
        <dbReference type="Google" id="ProtNLM"/>
    </source>
</evidence>
<dbReference type="InterPro" id="IPR027417">
    <property type="entry name" value="P-loop_NTPase"/>
</dbReference>
<evidence type="ECO:0000256" key="3">
    <source>
        <dbReference type="ARBA" id="ARBA00022475"/>
    </source>
</evidence>
<evidence type="ECO:0000256" key="6">
    <source>
        <dbReference type="ARBA" id="ARBA00023136"/>
    </source>
</evidence>
<keyword evidence="3" id="KW-1003">Cell membrane</keyword>
<dbReference type="InterPro" id="IPR003688">
    <property type="entry name" value="TraG/VirD4"/>
</dbReference>
<evidence type="ECO:0000313" key="8">
    <source>
        <dbReference type="EMBL" id="ODS24774.1"/>
    </source>
</evidence>
<keyword evidence="5 7" id="KW-1133">Transmembrane helix</keyword>
<dbReference type="InterPro" id="IPR051539">
    <property type="entry name" value="T4SS-coupling_protein"/>
</dbReference>
<dbReference type="Proteomes" id="UP000242502">
    <property type="component" value="Unassembled WGS sequence"/>
</dbReference>
<evidence type="ECO:0000256" key="2">
    <source>
        <dbReference type="ARBA" id="ARBA00008806"/>
    </source>
</evidence>
<dbReference type="PANTHER" id="PTHR37937:SF1">
    <property type="entry name" value="CONJUGATIVE TRANSFER: DNA TRANSPORT"/>
    <property type="match status" value="1"/>
</dbReference>
<evidence type="ECO:0000256" key="4">
    <source>
        <dbReference type="ARBA" id="ARBA00022692"/>
    </source>
</evidence>
<feature type="transmembrane region" description="Helical" evidence="7">
    <location>
        <begin position="20"/>
        <end position="37"/>
    </location>
</feature>
<dbReference type="PANTHER" id="PTHR37937">
    <property type="entry name" value="CONJUGATIVE TRANSFER: DNA TRANSPORT"/>
    <property type="match status" value="1"/>
</dbReference>
<reference evidence="8 9" key="1">
    <citation type="journal article" date="2016" name="Appl. Environ. Microbiol.">
        <title>Lack of Overt Genome Reduction in the Bryostatin-Producing Bryozoan Symbiont "Candidatus Endobugula sertula".</title>
        <authorList>
            <person name="Miller I.J."/>
            <person name="Vanee N."/>
            <person name="Fong S.S."/>
            <person name="Lim-Fong G.E."/>
            <person name="Kwan J.C."/>
        </authorList>
    </citation>
    <scope>NUCLEOTIDE SEQUENCE [LARGE SCALE GENOMIC DNA]</scope>
    <source>
        <strain evidence="8">AB1-4</strain>
    </source>
</reference>
<dbReference type="GO" id="GO:0005886">
    <property type="term" value="C:plasma membrane"/>
    <property type="evidence" value="ECO:0007669"/>
    <property type="project" value="UniProtKB-SubCell"/>
</dbReference>
<keyword evidence="6 7" id="KW-0472">Membrane</keyword>
<dbReference type="AlphaFoldDB" id="A0A1D2QT91"/>
<proteinExistence type="inferred from homology"/>
<dbReference type="SUPFAM" id="SSF52540">
    <property type="entry name" value="P-loop containing nucleoside triphosphate hydrolases"/>
    <property type="match status" value="1"/>
</dbReference>
<evidence type="ECO:0000313" key="9">
    <source>
        <dbReference type="Proteomes" id="UP000242502"/>
    </source>
</evidence>
<evidence type="ECO:0000256" key="1">
    <source>
        <dbReference type="ARBA" id="ARBA00004651"/>
    </source>
</evidence>
<protein>
    <recommendedName>
        <fullName evidence="10">Type IV secretion system coupling protein TraD DNA-binding domain-containing protein</fullName>
    </recommendedName>
</protein>
<evidence type="ECO:0000256" key="5">
    <source>
        <dbReference type="ARBA" id="ARBA00022989"/>
    </source>
</evidence>
<dbReference type="STRING" id="62101.AB835_01585"/>
<dbReference type="EMBL" id="MDLC01000004">
    <property type="protein sequence ID" value="ODS24774.1"/>
    <property type="molecule type" value="Genomic_DNA"/>
</dbReference>
<sequence length="584" mass="66221">MQNLAELHAMIDSLSIEQVAFIIVFYGNHIAAALFALRGITVFLGRHIGFYHPDHYHLWPRLPWRIVLRLWFALKQWKERTFTFGKRASGGFASVLATLCMMYKPGNILLGRAYAFGMPLMQPIGINVKRHLFMFAMTGGGKTSALVSIISCWRGSVFLIDPKATITNSLHARDKRRWYVLDLSNISTTDSICINIFDCLKEAIERDGIDAAVLWAYRIAQSLITTPEGARSPYFYDISRGFIAGLILHVLTTHKEDDHNLPFLRDLIIQGYRVFNEDGKEETTALEAQALLLRSMRNNMAFDGVIAGAATAVMNAGGETGGNVRSTLQEQTKWLDIPLVRSRLKHSDLSLSILKTENDCVLSITATVFSVREELSDFIRLLTNMVSYTFEAVTEKKGQCLTVVDEFPSLGYNEAFEVLLPVARSHGQTFLGISQDTELLEKYYPKSWEGFIGNADCVYWMASNHKRTRTYLSDTLGKVSQVEKDKQYGRKTYREVEVMDADQVGRFLKPESQRIIITRAGKRALKLINDPFFKALPVWRYAADPEYGDSWLRRLGRWLFDRTPLTTSKPVSSPTEENDNDTSQ</sequence>
<organism evidence="8 9">
    <name type="scientific">Candidatus Endobugula sertula</name>
    <name type="common">Bugula neritina bacterial symbiont</name>
    <dbReference type="NCBI Taxonomy" id="62101"/>
    <lineage>
        <taxon>Bacteria</taxon>
        <taxon>Pseudomonadati</taxon>
        <taxon>Pseudomonadota</taxon>
        <taxon>Gammaproteobacteria</taxon>
        <taxon>Cellvibrionales</taxon>
        <taxon>Cellvibrionaceae</taxon>
        <taxon>Candidatus Endobugula</taxon>
    </lineage>
</organism>
<evidence type="ECO:0000256" key="7">
    <source>
        <dbReference type="SAM" id="Phobius"/>
    </source>
</evidence>
<accession>A0A1D2QT91</accession>
<dbReference type="Gene3D" id="3.40.50.300">
    <property type="entry name" value="P-loop containing nucleotide triphosphate hydrolases"/>
    <property type="match status" value="2"/>
</dbReference>
<keyword evidence="4 7" id="KW-0812">Transmembrane</keyword>
<dbReference type="Pfam" id="PF02534">
    <property type="entry name" value="T4SS-DNA_transf"/>
    <property type="match status" value="1"/>
</dbReference>
<comment type="subcellular location">
    <subcellularLocation>
        <location evidence="1">Cell membrane</location>
        <topology evidence="1">Multi-pass membrane protein</topology>
    </subcellularLocation>
</comment>